<dbReference type="PROSITE" id="PS50075">
    <property type="entry name" value="CARRIER"/>
    <property type="match status" value="1"/>
</dbReference>
<dbReference type="InterPro" id="IPR020806">
    <property type="entry name" value="PKS_PP-bd"/>
</dbReference>
<dbReference type="Proteomes" id="UP000753908">
    <property type="component" value="Unassembled WGS sequence"/>
</dbReference>
<dbReference type="Gene3D" id="1.10.1200.10">
    <property type="entry name" value="ACP-like"/>
    <property type="match status" value="1"/>
</dbReference>
<dbReference type="InterPro" id="IPR029058">
    <property type="entry name" value="AB_hydrolase_fold"/>
</dbReference>
<dbReference type="GO" id="GO:0008610">
    <property type="term" value="P:lipid biosynthetic process"/>
    <property type="evidence" value="ECO:0007669"/>
    <property type="project" value="UniProtKB-ARBA"/>
</dbReference>
<dbReference type="AlphaFoldDB" id="A0A951PNP9"/>
<dbReference type="InterPro" id="IPR001031">
    <property type="entry name" value="Thioesterase"/>
</dbReference>
<dbReference type="GO" id="GO:0031177">
    <property type="term" value="F:phosphopantetheine binding"/>
    <property type="evidence" value="ECO:0007669"/>
    <property type="project" value="InterPro"/>
</dbReference>
<evidence type="ECO:0000313" key="5">
    <source>
        <dbReference type="EMBL" id="MBW4546514.1"/>
    </source>
</evidence>
<dbReference type="FunFam" id="3.30.559.10:FF:000012">
    <property type="entry name" value="Non-ribosomal peptide synthetase"/>
    <property type="match status" value="1"/>
</dbReference>
<dbReference type="PANTHER" id="PTHR45527:SF1">
    <property type="entry name" value="FATTY ACID SYNTHASE"/>
    <property type="match status" value="1"/>
</dbReference>
<organism evidence="5 6">
    <name type="scientific">Symplocastrum torsivum CPER-KK1</name>
    <dbReference type="NCBI Taxonomy" id="450513"/>
    <lineage>
        <taxon>Bacteria</taxon>
        <taxon>Bacillati</taxon>
        <taxon>Cyanobacteriota</taxon>
        <taxon>Cyanophyceae</taxon>
        <taxon>Oscillatoriophycideae</taxon>
        <taxon>Oscillatoriales</taxon>
        <taxon>Microcoleaceae</taxon>
        <taxon>Symplocastrum</taxon>
    </lineage>
</organism>
<accession>A0A951PNP9</accession>
<dbReference type="CDD" id="cd19531">
    <property type="entry name" value="LCL_NRPS-like"/>
    <property type="match status" value="1"/>
</dbReference>
<dbReference type="SUPFAM" id="SSF52777">
    <property type="entry name" value="CoA-dependent acyltransferases"/>
    <property type="match status" value="2"/>
</dbReference>
<dbReference type="Gene3D" id="3.30.559.10">
    <property type="entry name" value="Chloramphenicol acetyltransferase-like domain"/>
    <property type="match status" value="1"/>
</dbReference>
<dbReference type="FunFam" id="1.10.1200.10:FF:000005">
    <property type="entry name" value="Nonribosomal peptide synthetase 1"/>
    <property type="match status" value="1"/>
</dbReference>
<dbReference type="GO" id="GO:0043041">
    <property type="term" value="P:amino acid activation for nonribosomal peptide biosynthetic process"/>
    <property type="evidence" value="ECO:0007669"/>
    <property type="project" value="TreeGrafter"/>
</dbReference>
<dbReference type="GO" id="GO:0044550">
    <property type="term" value="P:secondary metabolite biosynthetic process"/>
    <property type="evidence" value="ECO:0007669"/>
    <property type="project" value="TreeGrafter"/>
</dbReference>
<dbReference type="Gene3D" id="3.40.50.1820">
    <property type="entry name" value="alpha/beta hydrolase"/>
    <property type="match status" value="1"/>
</dbReference>
<keyword evidence="3" id="KW-0597">Phosphoprotein</keyword>
<dbReference type="EMBL" id="JAHHIF010000026">
    <property type="protein sequence ID" value="MBW4546514.1"/>
    <property type="molecule type" value="Genomic_DNA"/>
</dbReference>
<dbReference type="SUPFAM" id="SSF53474">
    <property type="entry name" value="alpha/beta-Hydrolases"/>
    <property type="match status" value="1"/>
</dbReference>
<evidence type="ECO:0000313" key="6">
    <source>
        <dbReference type="Proteomes" id="UP000753908"/>
    </source>
</evidence>
<dbReference type="SUPFAM" id="SSF47336">
    <property type="entry name" value="ACP-like"/>
    <property type="match status" value="1"/>
</dbReference>
<evidence type="ECO:0000259" key="4">
    <source>
        <dbReference type="PROSITE" id="PS50075"/>
    </source>
</evidence>
<dbReference type="SMART" id="SM00823">
    <property type="entry name" value="PKS_PP"/>
    <property type="match status" value="1"/>
</dbReference>
<comment type="caution">
    <text evidence="5">The sequence shown here is derived from an EMBL/GenBank/DDBJ whole genome shotgun (WGS) entry which is preliminary data.</text>
</comment>
<dbReference type="InterPro" id="IPR009081">
    <property type="entry name" value="PP-bd_ACP"/>
</dbReference>
<comment type="cofactor">
    <cofactor evidence="1">
        <name>pantetheine 4'-phosphate</name>
        <dbReference type="ChEBI" id="CHEBI:47942"/>
    </cofactor>
</comment>
<gene>
    <name evidence="5" type="ORF">KME25_19010</name>
</gene>
<dbReference type="InterPro" id="IPR023213">
    <property type="entry name" value="CAT-like_dom_sf"/>
</dbReference>
<name>A0A951PNP9_9CYAN</name>
<protein>
    <recommendedName>
        <fullName evidence="4">Carrier domain-containing protein</fullName>
    </recommendedName>
</protein>
<dbReference type="Gene3D" id="3.30.559.30">
    <property type="entry name" value="Nonribosomal peptide synthetase, condensation domain"/>
    <property type="match status" value="1"/>
</dbReference>
<keyword evidence="2" id="KW-0596">Phosphopantetheine</keyword>
<dbReference type="Pfam" id="PF00550">
    <property type="entry name" value="PP-binding"/>
    <property type="match status" value="1"/>
</dbReference>
<dbReference type="Pfam" id="PF00668">
    <property type="entry name" value="Condensation"/>
    <property type="match status" value="1"/>
</dbReference>
<sequence>MMKSLETEQFSTSSVALNYKGKIDPASETIPQEQSKLEKAPQEFWQAIKTVIALQNQAPPLQQISRDTDLPLSFSQERLWSLHQLKPDSSSHNIPLALRITGLLNIPALEQSLNQILRRHETLRTTFTTVNGQPVQVVAPERTLTLPIVNLQELSSDQRETESLRLATEEAQRLFNLDSGPLLRATLLQLGEQEYVLLVTIHQVVFDGWSEGVLFRELEALYETFSTGKPSMLPQLPIQYADFAVWQRQWLQDEFLDALLSYWKQQFSDGLPVQQLPTDHPQPIVPTRRSAHQTLVFPKELTEAIKSLSRQEGATLFTTLLAAFKVLLYRYTDQDDLFVCSPTANRNRTQTKGLIGYFVNLLVLRTDLSGNPGFRELLSRVRSCASGAFAHQDLPVQQLVNSLNLVQTPLSQVMFALQNVPKQPLKLSGLTVSSLDIENGTADFDLSLSMVEGAQELTGVFKYNTDLFDDATITQMLGHFQTLLEEIVANPEQPISSLLPLLVSRSLTSNQEHRELEREFVAARNMLEVQLTQIWQEVLGVQSISVTDNFFDLGGHSLLAARLFERIEKTFNKNIPSATIFQAPTIEQLANILSQEGWAASNSSLVVIKAGGSKPPLFFLHVLGEGLEFCKPLARHLDPERPIYGLAVGIMDEDSANKVKDASTHYIKEMRMIQPNGPYFLAGIYCGGRVAYDMAEKLQAQGEEVAVLALLNSLRDAKAQKILSVRERVFAHSNNFLRLGFPYLYRKMGLEHTKNQLMNMYCQLYDRFGLPAPQACRNFTYREKKKAGNPEWVFAPQQVYHGSVTLFRAIDEVAFYDADLGWGKMAPGGLDIHDIPGNNESLFQEPCVQVMAKKLRACIDKVQTDEGSVNLEHTT</sequence>
<evidence type="ECO:0000256" key="3">
    <source>
        <dbReference type="ARBA" id="ARBA00022553"/>
    </source>
</evidence>
<dbReference type="GO" id="GO:0003824">
    <property type="term" value="F:catalytic activity"/>
    <property type="evidence" value="ECO:0007669"/>
    <property type="project" value="InterPro"/>
</dbReference>
<feature type="domain" description="Carrier" evidence="4">
    <location>
        <begin position="522"/>
        <end position="597"/>
    </location>
</feature>
<dbReference type="Pfam" id="PF00975">
    <property type="entry name" value="Thioesterase"/>
    <property type="match status" value="1"/>
</dbReference>
<dbReference type="PANTHER" id="PTHR45527">
    <property type="entry name" value="NONRIBOSOMAL PEPTIDE SYNTHETASE"/>
    <property type="match status" value="1"/>
</dbReference>
<dbReference type="GO" id="GO:0005829">
    <property type="term" value="C:cytosol"/>
    <property type="evidence" value="ECO:0007669"/>
    <property type="project" value="TreeGrafter"/>
</dbReference>
<dbReference type="InterPro" id="IPR036736">
    <property type="entry name" value="ACP-like_sf"/>
</dbReference>
<reference evidence="5" key="1">
    <citation type="submission" date="2021-05" db="EMBL/GenBank/DDBJ databases">
        <authorList>
            <person name="Pietrasiak N."/>
            <person name="Ward R."/>
            <person name="Stajich J.E."/>
            <person name="Kurbessoian T."/>
        </authorList>
    </citation>
    <scope>NUCLEOTIDE SEQUENCE</scope>
    <source>
        <strain evidence="5">CPER-KK1</strain>
    </source>
</reference>
<reference evidence="5" key="2">
    <citation type="journal article" date="2022" name="Microbiol. Resour. Announc.">
        <title>Metagenome Sequencing to Explore Phylogenomics of Terrestrial Cyanobacteria.</title>
        <authorList>
            <person name="Ward R.D."/>
            <person name="Stajich J.E."/>
            <person name="Johansen J.R."/>
            <person name="Huntemann M."/>
            <person name="Clum A."/>
            <person name="Foster B."/>
            <person name="Foster B."/>
            <person name="Roux S."/>
            <person name="Palaniappan K."/>
            <person name="Varghese N."/>
            <person name="Mukherjee S."/>
            <person name="Reddy T.B.K."/>
            <person name="Daum C."/>
            <person name="Copeland A."/>
            <person name="Chen I.A."/>
            <person name="Ivanova N.N."/>
            <person name="Kyrpides N.C."/>
            <person name="Shapiro N."/>
            <person name="Eloe-Fadrosh E.A."/>
            <person name="Pietrasiak N."/>
        </authorList>
    </citation>
    <scope>NUCLEOTIDE SEQUENCE</scope>
    <source>
        <strain evidence="5">CPER-KK1</strain>
    </source>
</reference>
<proteinExistence type="predicted"/>
<evidence type="ECO:0000256" key="1">
    <source>
        <dbReference type="ARBA" id="ARBA00001957"/>
    </source>
</evidence>
<dbReference type="InterPro" id="IPR001242">
    <property type="entry name" value="Condensation_dom"/>
</dbReference>
<evidence type="ECO:0000256" key="2">
    <source>
        <dbReference type="ARBA" id="ARBA00022450"/>
    </source>
</evidence>